<proteinExistence type="predicted"/>
<keyword evidence="2" id="KW-1185">Reference proteome</keyword>
<dbReference type="EMBL" id="JAESVD010000007">
    <property type="protein sequence ID" value="MBL4914058.1"/>
    <property type="molecule type" value="Genomic_DNA"/>
</dbReference>
<dbReference type="Gene3D" id="6.10.280.50">
    <property type="match status" value="1"/>
</dbReference>
<protein>
    <submittedName>
        <fullName evidence="1">DUF465 domain-containing protein</fullName>
    </submittedName>
</protein>
<evidence type="ECO:0000313" key="2">
    <source>
        <dbReference type="Proteomes" id="UP000604898"/>
    </source>
</evidence>
<evidence type="ECO:0000313" key="1">
    <source>
        <dbReference type="EMBL" id="MBL4914058.1"/>
    </source>
</evidence>
<organism evidence="1 2">
    <name type="scientific">Shewanella schlegeliana</name>
    <dbReference type="NCBI Taxonomy" id="190308"/>
    <lineage>
        <taxon>Bacteria</taxon>
        <taxon>Pseudomonadati</taxon>
        <taxon>Pseudomonadota</taxon>
        <taxon>Gammaproteobacteria</taxon>
        <taxon>Alteromonadales</taxon>
        <taxon>Shewanellaceae</taxon>
        <taxon>Shewanella</taxon>
    </lineage>
</organism>
<name>A0ABS1SZT9_9GAMM</name>
<dbReference type="InterPro" id="IPR038444">
    <property type="entry name" value="DUF465_sf"/>
</dbReference>
<dbReference type="InterPro" id="IPR007420">
    <property type="entry name" value="DUF465"/>
</dbReference>
<sequence>MLGENHLLTQEFPEYLAAIIELKSTNNTFCLMAKRYHQLDHQIRGFEQNEVPISDEHFIELKAERAVLKDQLYQLLVSHSKQSG</sequence>
<gene>
    <name evidence="1" type="ORF">JMA39_13120</name>
</gene>
<dbReference type="RefSeq" id="WP_202722320.1">
    <property type="nucleotide sequence ID" value="NZ_BPEX01000024.1"/>
</dbReference>
<dbReference type="Pfam" id="PF04325">
    <property type="entry name" value="DUF465"/>
    <property type="match status" value="1"/>
</dbReference>
<reference evidence="1 2" key="1">
    <citation type="submission" date="2021-01" db="EMBL/GenBank/DDBJ databases">
        <title>Genome sequence of Shewanella schlegeliana JCM 11561.</title>
        <authorList>
            <person name="Zhang H."/>
            <person name="Li C."/>
        </authorList>
    </citation>
    <scope>NUCLEOTIDE SEQUENCE [LARGE SCALE GENOMIC DNA]</scope>
    <source>
        <strain evidence="1 2">JCM 11561</strain>
    </source>
</reference>
<accession>A0ABS1SZT9</accession>
<dbReference type="Proteomes" id="UP000604898">
    <property type="component" value="Unassembled WGS sequence"/>
</dbReference>
<comment type="caution">
    <text evidence="1">The sequence shown here is derived from an EMBL/GenBank/DDBJ whole genome shotgun (WGS) entry which is preliminary data.</text>
</comment>